<dbReference type="PROSITE" id="PS51257">
    <property type="entry name" value="PROKAR_LIPOPROTEIN"/>
    <property type="match status" value="1"/>
</dbReference>
<keyword evidence="1" id="KW-0812">Transmembrane</keyword>
<gene>
    <name evidence="2" type="ORF">JR050_17385</name>
</gene>
<evidence type="ECO:0008006" key="4">
    <source>
        <dbReference type="Google" id="ProtNLM"/>
    </source>
</evidence>
<protein>
    <recommendedName>
        <fullName evidence="4">Cyd operon protein YbgE</fullName>
    </recommendedName>
</protein>
<accession>A0ABS2DM60</accession>
<evidence type="ECO:0000256" key="1">
    <source>
        <dbReference type="SAM" id="Phobius"/>
    </source>
</evidence>
<keyword evidence="1" id="KW-1133">Transmembrane helix</keyword>
<feature type="transmembrane region" description="Helical" evidence="1">
    <location>
        <begin position="59"/>
        <end position="78"/>
    </location>
</feature>
<keyword evidence="3" id="KW-1185">Reference proteome</keyword>
<comment type="caution">
    <text evidence="2">The sequence shown here is derived from an EMBL/GenBank/DDBJ whole genome shotgun (WGS) entry which is preliminary data.</text>
</comment>
<sequence>MFRISFIIISGVLISCLTLLAIGFSALGEGSLPDYKWLWWFALWVVGFSLHFKWRKIGYIVMLLPIIFHIILFVIAIIS</sequence>
<dbReference type="Proteomes" id="UP001518925">
    <property type="component" value="Unassembled WGS sequence"/>
</dbReference>
<evidence type="ECO:0000313" key="2">
    <source>
        <dbReference type="EMBL" id="MBM6619437.1"/>
    </source>
</evidence>
<dbReference type="EMBL" id="JAFELM010000043">
    <property type="protein sequence ID" value="MBM6619437.1"/>
    <property type="molecule type" value="Genomic_DNA"/>
</dbReference>
<name>A0ABS2DM60_9BACI</name>
<reference evidence="2 3" key="1">
    <citation type="submission" date="2021-02" db="EMBL/GenBank/DDBJ databases">
        <title>Bacillus sp. RD4P76, an endophyte from a halophyte.</title>
        <authorList>
            <person name="Sun J.-Q."/>
        </authorList>
    </citation>
    <scope>NUCLEOTIDE SEQUENCE [LARGE SCALE GENOMIC DNA]</scope>
    <source>
        <strain evidence="2 3">RD4P76</strain>
    </source>
</reference>
<organism evidence="2 3">
    <name type="scientific">Bacillus suaedaesalsae</name>
    <dbReference type="NCBI Taxonomy" id="2810349"/>
    <lineage>
        <taxon>Bacteria</taxon>
        <taxon>Bacillati</taxon>
        <taxon>Bacillota</taxon>
        <taxon>Bacilli</taxon>
        <taxon>Bacillales</taxon>
        <taxon>Bacillaceae</taxon>
        <taxon>Bacillus</taxon>
    </lineage>
</organism>
<dbReference type="RefSeq" id="WP_204204889.1">
    <property type="nucleotide sequence ID" value="NZ_JAFELM010000043.1"/>
</dbReference>
<feature type="transmembrane region" description="Helical" evidence="1">
    <location>
        <begin position="37"/>
        <end position="52"/>
    </location>
</feature>
<keyword evidence="1" id="KW-0472">Membrane</keyword>
<evidence type="ECO:0000313" key="3">
    <source>
        <dbReference type="Proteomes" id="UP001518925"/>
    </source>
</evidence>
<proteinExistence type="predicted"/>